<sequence length="197" mass="22587">MDVNIKWLNQKKAENITRVLLGQEYETILVNSLDEIKTILLNKIPKEESIILGDSCVLEDLNLIDAFYKNGNYIFNYQHEPSLEIKQEIRRQGLLADTFITEIDFVTEQGELILQGGFSNCASIFGPNKIYGIIGINKIVKNLKDAEIKSQLILEANSFREKSYYDKDLYNNLGIIHNGKKFPNKYTLFVLNDSLGF</sequence>
<dbReference type="RefSeq" id="WP_078694354.1">
    <property type="nucleotide sequence ID" value="NZ_FUWX01000014.1"/>
</dbReference>
<dbReference type="STRING" id="180163.SAMN02745174_01889"/>
<proteinExistence type="predicted"/>
<evidence type="ECO:0000313" key="3">
    <source>
        <dbReference type="Proteomes" id="UP000191153"/>
    </source>
</evidence>
<feature type="domain" description="LUD" evidence="1">
    <location>
        <begin position="25"/>
        <end position="157"/>
    </location>
</feature>
<dbReference type="InterPro" id="IPR003741">
    <property type="entry name" value="LUD_dom"/>
</dbReference>
<reference evidence="2 3" key="1">
    <citation type="submission" date="2017-02" db="EMBL/GenBank/DDBJ databases">
        <authorList>
            <person name="Peterson S.W."/>
        </authorList>
    </citation>
    <scope>NUCLEOTIDE SEQUENCE [LARGE SCALE GENOMIC DNA]</scope>
    <source>
        <strain evidence="2 3">ATCC 700028</strain>
    </source>
</reference>
<dbReference type="PANTHER" id="PTHR36179:SF2">
    <property type="entry name" value="LUD DOMAIN-CONTAINING PROTEIN"/>
    <property type="match status" value="1"/>
</dbReference>
<keyword evidence="3" id="KW-1185">Reference proteome</keyword>
<evidence type="ECO:0000313" key="2">
    <source>
        <dbReference type="EMBL" id="SJZ90112.1"/>
    </source>
</evidence>
<dbReference type="OrthoDB" id="9809147at2"/>
<accession>A0A1T4PF31</accession>
<dbReference type="Proteomes" id="UP000191153">
    <property type="component" value="Unassembled WGS sequence"/>
</dbReference>
<dbReference type="EMBL" id="FUWX01000014">
    <property type="protein sequence ID" value="SJZ90112.1"/>
    <property type="molecule type" value="Genomic_DNA"/>
</dbReference>
<evidence type="ECO:0000259" key="1">
    <source>
        <dbReference type="Pfam" id="PF02589"/>
    </source>
</evidence>
<dbReference type="PANTHER" id="PTHR36179">
    <property type="entry name" value="LUD_DOM DOMAIN-CONTAINING PROTEIN"/>
    <property type="match status" value="1"/>
</dbReference>
<name>A0A1T4PF31_9FUSO</name>
<dbReference type="AlphaFoldDB" id="A0A1T4PF31"/>
<protein>
    <submittedName>
        <fullName evidence="2">Uncharacterized ACR, YkgG family COG1556</fullName>
    </submittedName>
</protein>
<organism evidence="2 3">
    <name type="scientific">Cetobacterium ceti</name>
    <dbReference type="NCBI Taxonomy" id="180163"/>
    <lineage>
        <taxon>Bacteria</taxon>
        <taxon>Fusobacteriati</taxon>
        <taxon>Fusobacteriota</taxon>
        <taxon>Fusobacteriia</taxon>
        <taxon>Fusobacteriales</taxon>
        <taxon>Fusobacteriaceae</taxon>
        <taxon>Cetobacterium</taxon>
    </lineage>
</organism>
<gene>
    <name evidence="2" type="ORF">SAMN02745174_01889</name>
</gene>
<dbReference type="Pfam" id="PF02589">
    <property type="entry name" value="LUD_dom"/>
    <property type="match status" value="1"/>
</dbReference>